<proteinExistence type="predicted"/>
<protein>
    <submittedName>
        <fullName evidence="2">Alpha/beta fold hydrolase</fullName>
    </submittedName>
</protein>
<dbReference type="EMBL" id="JBHSJB010000011">
    <property type="protein sequence ID" value="MFC5054613.1"/>
    <property type="molecule type" value="Genomic_DNA"/>
</dbReference>
<reference evidence="3" key="1">
    <citation type="journal article" date="2019" name="Int. J. Syst. Evol. Microbiol.">
        <title>The Global Catalogue of Microorganisms (GCM) 10K type strain sequencing project: providing services to taxonomists for standard genome sequencing and annotation.</title>
        <authorList>
            <consortium name="The Broad Institute Genomics Platform"/>
            <consortium name="The Broad Institute Genome Sequencing Center for Infectious Disease"/>
            <person name="Wu L."/>
            <person name="Ma J."/>
        </authorList>
    </citation>
    <scope>NUCLEOTIDE SEQUENCE [LARGE SCALE GENOMIC DNA]</scope>
    <source>
        <strain evidence="3">KCTC 12848</strain>
    </source>
</reference>
<name>A0ABV9XXB1_9PSEU</name>
<keyword evidence="2" id="KW-0378">Hydrolase</keyword>
<gene>
    <name evidence="2" type="ORF">ACFPFM_12715</name>
</gene>
<dbReference type="SUPFAM" id="SSF53474">
    <property type="entry name" value="alpha/beta-Hydrolases"/>
    <property type="match status" value="1"/>
</dbReference>
<comment type="caution">
    <text evidence="2">The sequence shown here is derived from an EMBL/GenBank/DDBJ whole genome shotgun (WGS) entry which is preliminary data.</text>
</comment>
<dbReference type="InterPro" id="IPR000073">
    <property type="entry name" value="AB_hydrolase_1"/>
</dbReference>
<keyword evidence="3" id="KW-1185">Reference proteome</keyword>
<dbReference type="PANTHER" id="PTHR43194:SF2">
    <property type="entry name" value="PEROXISOMAL MEMBRANE PROTEIN LPX1"/>
    <property type="match status" value="1"/>
</dbReference>
<dbReference type="Pfam" id="PF00561">
    <property type="entry name" value="Abhydrolase_1"/>
    <property type="match status" value="1"/>
</dbReference>
<feature type="domain" description="AB hydrolase-1" evidence="1">
    <location>
        <begin position="13"/>
        <end position="126"/>
    </location>
</feature>
<dbReference type="InterPro" id="IPR050228">
    <property type="entry name" value="Carboxylesterase_BioH"/>
</dbReference>
<dbReference type="InterPro" id="IPR029058">
    <property type="entry name" value="AB_hydrolase_fold"/>
</dbReference>
<organism evidence="2 3">
    <name type="scientific">Saccharothrix xinjiangensis</name>
    <dbReference type="NCBI Taxonomy" id="204798"/>
    <lineage>
        <taxon>Bacteria</taxon>
        <taxon>Bacillati</taxon>
        <taxon>Actinomycetota</taxon>
        <taxon>Actinomycetes</taxon>
        <taxon>Pseudonocardiales</taxon>
        <taxon>Pseudonocardiaceae</taxon>
        <taxon>Saccharothrix</taxon>
    </lineage>
</organism>
<dbReference type="GO" id="GO:0016787">
    <property type="term" value="F:hydrolase activity"/>
    <property type="evidence" value="ECO:0007669"/>
    <property type="project" value="UniProtKB-KW"/>
</dbReference>
<dbReference type="PANTHER" id="PTHR43194">
    <property type="entry name" value="HYDROLASE ALPHA/BETA FOLD FAMILY"/>
    <property type="match status" value="1"/>
</dbReference>
<evidence type="ECO:0000313" key="2">
    <source>
        <dbReference type="EMBL" id="MFC5054613.1"/>
    </source>
</evidence>
<sequence length="253" mass="27794">MSVVEFGGSGPGILLLHGLMSRASTWWTVAQWLKPHGRVVGLDARGHGRNPRRGPFRTEDFVADAASAIERLDLGPAVVVGHSMGGLHAWALAALRPDLVRGVVAEDVVPDNRGRSVDEWRWYFEAWPAPFRSLAHVRTVVDVPRVEELFEERADGWHLIAELDDLYEIAAEWGERSYWDFVDAIRCPLLVVEAGRGALPAGQMAEVVRRCAARGLTAHHVVVPESGHVVHDEAPEVYRGAVEAFLSGSIPPV</sequence>
<dbReference type="RefSeq" id="WP_344034085.1">
    <property type="nucleotide sequence ID" value="NZ_BAAAKE010000001.1"/>
</dbReference>
<evidence type="ECO:0000313" key="3">
    <source>
        <dbReference type="Proteomes" id="UP001595833"/>
    </source>
</evidence>
<dbReference type="Proteomes" id="UP001595833">
    <property type="component" value="Unassembled WGS sequence"/>
</dbReference>
<evidence type="ECO:0000259" key="1">
    <source>
        <dbReference type="Pfam" id="PF00561"/>
    </source>
</evidence>
<accession>A0ABV9XXB1</accession>
<dbReference type="Gene3D" id="3.40.50.1820">
    <property type="entry name" value="alpha/beta hydrolase"/>
    <property type="match status" value="1"/>
</dbReference>